<dbReference type="InterPro" id="IPR002885">
    <property type="entry name" value="PPR_rpt"/>
</dbReference>
<dbReference type="EMBL" id="JBAMMX010000022">
    <property type="protein sequence ID" value="KAK6918179.1"/>
    <property type="molecule type" value="Genomic_DNA"/>
</dbReference>
<reference evidence="3 4" key="1">
    <citation type="submission" date="2023-12" db="EMBL/GenBank/DDBJ databases">
        <title>A high-quality genome assembly for Dillenia turbinata (Dilleniales).</title>
        <authorList>
            <person name="Chanderbali A."/>
        </authorList>
    </citation>
    <scope>NUCLEOTIDE SEQUENCE [LARGE SCALE GENOMIC DNA]</scope>
    <source>
        <strain evidence="3">LSX21</strain>
        <tissue evidence="3">Leaf</tissue>
    </source>
</reference>
<feature type="repeat" description="PPR" evidence="2">
    <location>
        <begin position="321"/>
        <end position="355"/>
    </location>
</feature>
<dbReference type="PANTHER" id="PTHR47926">
    <property type="entry name" value="PENTATRICOPEPTIDE REPEAT-CONTAINING PROTEIN"/>
    <property type="match status" value="1"/>
</dbReference>
<protein>
    <submittedName>
        <fullName evidence="3">Pentatricopeptide repeat</fullName>
    </submittedName>
</protein>
<gene>
    <name evidence="3" type="ORF">RJ641_016601</name>
</gene>
<keyword evidence="4" id="KW-1185">Reference proteome</keyword>
<comment type="caution">
    <text evidence="3">The sequence shown here is derived from an EMBL/GenBank/DDBJ whole genome shotgun (WGS) entry which is preliminary data.</text>
</comment>
<dbReference type="InterPro" id="IPR011990">
    <property type="entry name" value="TPR-like_helical_dom_sf"/>
</dbReference>
<keyword evidence="1" id="KW-0677">Repeat</keyword>
<dbReference type="Pfam" id="PF01535">
    <property type="entry name" value="PPR"/>
    <property type="match status" value="3"/>
</dbReference>
<name>A0AAN8YWX9_9MAGN</name>
<dbReference type="PROSITE" id="PS51375">
    <property type="entry name" value="PPR"/>
    <property type="match status" value="4"/>
</dbReference>
<dbReference type="GO" id="GO:0003723">
    <property type="term" value="F:RNA binding"/>
    <property type="evidence" value="ECO:0007669"/>
    <property type="project" value="InterPro"/>
</dbReference>
<dbReference type="Proteomes" id="UP001370490">
    <property type="component" value="Unassembled WGS sequence"/>
</dbReference>
<evidence type="ECO:0000256" key="1">
    <source>
        <dbReference type="ARBA" id="ARBA00022737"/>
    </source>
</evidence>
<feature type="repeat" description="PPR" evidence="2">
    <location>
        <begin position="286"/>
        <end position="320"/>
    </location>
</feature>
<sequence>TINSVINQLKQIHAYTLRKGVDQNKLLLTKLLEIPDLPYAQKLFDHIPQPTVFLYNKLIQAYSYRGPHNHCLSLYSQMCLQGYSPNEHTFTFLFSACASLSSPRYGQMIHCHFLKSGFVFDLFALTALVDMYAKLGLLLSARRQFDEMGVRDIPTWNSLIAGYARRGDLGKAKELFDRMSLKNVVSWTSMISGYSQNGRYVEALSMFLRMETEKEVMPNEVTLASVLPACANLGALEVGERIEAYARENGFFNNLFVSNALLEMYGRFLRKLGKGEICEEIGKRRNLCTWNSMIMSLAVHGKSKEALDHFYQILREGNKPDDVTFVAILLACTHCCKVVEGRKLFKSMKSYSITPKIELYALLDDVLLKMKSSGHAPKEWNYIIQFPPFSLILVSSPRIENLINKNHRG</sequence>
<feature type="repeat" description="PPR" evidence="2">
    <location>
        <begin position="51"/>
        <end position="85"/>
    </location>
</feature>
<accession>A0AAN8YWX9</accession>
<dbReference type="NCBIfam" id="TIGR00756">
    <property type="entry name" value="PPR"/>
    <property type="match status" value="4"/>
</dbReference>
<evidence type="ECO:0000256" key="2">
    <source>
        <dbReference type="PROSITE-ProRule" id="PRU00708"/>
    </source>
</evidence>
<dbReference type="AlphaFoldDB" id="A0AAN8YWX9"/>
<dbReference type="Pfam" id="PF13041">
    <property type="entry name" value="PPR_2"/>
    <property type="match status" value="2"/>
</dbReference>
<proteinExistence type="predicted"/>
<dbReference type="InterPro" id="IPR046960">
    <property type="entry name" value="PPR_At4g14850-like_plant"/>
</dbReference>
<dbReference type="Pfam" id="PF12854">
    <property type="entry name" value="PPR_1"/>
    <property type="match status" value="1"/>
</dbReference>
<dbReference type="FunFam" id="1.25.40.10:FF:000348">
    <property type="entry name" value="Pentatricopeptide repeat-containing protein chloroplastic"/>
    <property type="match status" value="1"/>
</dbReference>
<evidence type="ECO:0000313" key="3">
    <source>
        <dbReference type="EMBL" id="KAK6918179.1"/>
    </source>
</evidence>
<dbReference type="GO" id="GO:0009451">
    <property type="term" value="P:RNA modification"/>
    <property type="evidence" value="ECO:0007669"/>
    <property type="project" value="InterPro"/>
</dbReference>
<dbReference type="PANTHER" id="PTHR47926:SF540">
    <property type="entry name" value="PENTATRICOPEPTIDE REPEAT-CONTAINING PROTEIN"/>
    <property type="match status" value="1"/>
</dbReference>
<feature type="non-terminal residue" evidence="3">
    <location>
        <position position="1"/>
    </location>
</feature>
<feature type="repeat" description="PPR" evidence="2">
    <location>
        <begin position="152"/>
        <end position="186"/>
    </location>
</feature>
<dbReference type="Gene3D" id="1.25.40.10">
    <property type="entry name" value="Tetratricopeptide repeat domain"/>
    <property type="match status" value="3"/>
</dbReference>
<evidence type="ECO:0000313" key="4">
    <source>
        <dbReference type="Proteomes" id="UP001370490"/>
    </source>
</evidence>
<organism evidence="3 4">
    <name type="scientific">Dillenia turbinata</name>
    <dbReference type="NCBI Taxonomy" id="194707"/>
    <lineage>
        <taxon>Eukaryota</taxon>
        <taxon>Viridiplantae</taxon>
        <taxon>Streptophyta</taxon>
        <taxon>Embryophyta</taxon>
        <taxon>Tracheophyta</taxon>
        <taxon>Spermatophyta</taxon>
        <taxon>Magnoliopsida</taxon>
        <taxon>eudicotyledons</taxon>
        <taxon>Gunneridae</taxon>
        <taxon>Pentapetalae</taxon>
        <taxon>Dilleniales</taxon>
        <taxon>Dilleniaceae</taxon>
        <taxon>Dillenia</taxon>
    </lineage>
</organism>